<evidence type="ECO:0000313" key="3">
    <source>
        <dbReference type="Proteomes" id="UP001190700"/>
    </source>
</evidence>
<dbReference type="InterPro" id="IPR036322">
    <property type="entry name" value="WD40_repeat_dom_sf"/>
</dbReference>
<sequence length="297" mass="31858">MLGEEYYELSSVNIFPPKAQASGRVVEPATLATFDLGEELVWTATEGGWLSAFLSPSMERYCCVRAHNQRVVDMRPLAGGGVLSASSDSVRVHGTGGLSLLSFSDESGDITCCELEQQFGAILGRASTKLTYFDLHRGVVAGFVDVGCSTSVMKSRGPLLVCGTQNGDVILRDHRTGLRAEHTLPACAGPVASLDVHSDLLVSCGWSERQGQMMYDNLVKVYDIRVGARALTHIPFQGPASLQFHPKFSSTLLVMSNSGVFILTDVQDGGLHAQTYTVTPSTMPGVELRMQAAVEAL</sequence>
<proteinExistence type="predicted"/>
<keyword evidence="3" id="KW-1185">Reference proteome</keyword>
<dbReference type="PANTHER" id="PTHR15728:SF0">
    <property type="entry name" value="PAN2-PAN3 DEADENYLATION COMPLEX CATALYTIC SUBUNIT PAN2"/>
    <property type="match status" value="1"/>
</dbReference>
<dbReference type="Pfam" id="PF20770">
    <property type="entry name" value="PAN2_N"/>
    <property type="match status" value="1"/>
</dbReference>
<protein>
    <recommendedName>
        <fullName evidence="1">PAN2-PAN3 deadenylation complex catalytic subunit PAN2 N-terminal domain-containing protein</fullName>
    </recommendedName>
</protein>
<dbReference type="Proteomes" id="UP001190700">
    <property type="component" value="Unassembled WGS sequence"/>
</dbReference>
<evidence type="ECO:0000259" key="1">
    <source>
        <dbReference type="Pfam" id="PF20770"/>
    </source>
</evidence>
<dbReference type="InterPro" id="IPR050785">
    <property type="entry name" value="PAN2-PAN3_catalytic_subunit"/>
</dbReference>
<dbReference type="GO" id="GO:0000932">
    <property type="term" value="C:P-body"/>
    <property type="evidence" value="ECO:0007669"/>
    <property type="project" value="TreeGrafter"/>
</dbReference>
<dbReference type="Gene3D" id="2.130.10.10">
    <property type="entry name" value="YVTN repeat-like/Quinoprotein amine dehydrogenase"/>
    <property type="match status" value="1"/>
</dbReference>
<reference evidence="2 3" key="1">
    <citation type="journal article" date="2015" name="Genome Biol. Evol.">
        <title>Comparative Genomics of a Bacterivorous Green Alga Reveals Evolutionary Causalities and Consequences of Phago-Mixotrophic Mode of Nutrition.</title>
        <authorList>
            <person name="Burns J.A."/>
            <person name="Paasch A."/>
            <person name="Narechania A."/>
            <person name="Kim E."/>
        </authorList>
    </citation>
    <scope>NUCLEOTIDE SEQUENCE [LARGE SCALE GENOMIC DNA]</scope>
    <source>
        <strain evidence="2 3">PLY_AMNH</strain>
    </source>
</reference>
<dbReference type="InterPro" id="IPR015943">
    <property type="entry name" value="WD40/YVTN_repeat-like_dom_sf"/>
</dbReference>
<dbReference type="InterPro" id="IPR048841">
    <property type="entry name" value="PAN2_N"/>
</dbReference>
<evidence type="ECO:0000313" key="2">
    <source>
        <dbReference type="EMBL" id="KAK3256606.1"/>
    </source>
</evidence>
<dbReference type="AlphaFoldDB" id="A0AAE0KQ11"/>
<dbReference type="GO" id="GO:0000289">
    <property type="term" value="P:nuclear-transcribed mRNA poly(A) tail shortening"/>
    <property type="evidence" value="ECO:0007669"/>
    <property type="project" value="TreeGrafter"/>
</dbReference>
<comment type="caution">
    <text evidence="2">The sequence shown here is derived from an EMBL/GenBank/DDBJ whole genome shotgun (WGS) entry which is preliminary data.</text>
</comment>
<dbReference type="EMBL" id="LGRX02021501">
    <property type="protein sequence ID" value="KAK3256606.1"/>
    <property type="molecule type" value="Genomic_DNA"/>
</dbReference>
<accession>A0AAE0KQ11</accession>
<organism evidence="2 3">
    <name type="scientific">Cymbomonas tetramitiformis</name>
    <dbReference type="NCBI Taxonomy" id="36881"/>
    <lineage>
        <taxon>Eukaryota</taxon>
        <taxon>Viridiplantae</taxon>
        <taxon>Chlorophyta</taxon>
        <taxon>Pyramimonadophyceae</taxon>
        <taxon>Pyramimonadales</taxon>
        <taxon>Pyramimonadaceae</taxon>
        <taxon>Cymbomonas</taxon>
    </lineage>
</organism>
<gene>
    <name evidence="2" type="ORF">CYMTET_34263</name>
</gene>
<dbReference type="SUPFAM" id="SSF50978">
    <property type="entry name" value="WD40 repeat-like"/>
    <property type="match status" value="1"/>
</dbReference>
<name>A0AAE0KQ11_9CHLO</name>
<dbReference type="GO" id="GO:0031251">
    <property type="term" value="C:PAN complex"/>
    <property type="evidence" value="ECO:0007669"/>
    <property type="project" value="TreeGrafter"/>
</dbReference>
<dbReference type="PANTHER" id="PTHR15728">
    <property type="entry name" value="DEADENYLATION COMPLEX CATALYTIC SUBUNIT PAN2"/>
    <property type="match status" value="1"/>
</dbReference>
<dbReference type="GO" id="GO:0004535">
    <property type="term" value="F:poly(A)-specific ribonuclease activity"/>
    <property type="evidence" value="ECO:0007669"/>
    <property type="project" value="TreeGrafter"/>
</dbReference>
<feature type="domain" description="PAN2-PAN3 deadenylation complex catalytic subunit PAN2 N-terminal" evidence="1">
    <location>
        <begin position="25"/>
        <end position="268"/>
    </location>
</feature>